<keyword evidence="1" id="KW-0472">Membrane</keyword>
<keyword evidence="1" id="KW-0812">Transmembrane</keyword>
<keyword evidence="3" id="KW-1185">Reference proteome</keyword>
<gene>
    <name evidence="2" type="ORF">ACFP90_26445</name>
</gene>
<accession>A0ABW1ZSU8</accession>
<keyword evidence="1" id="KW-1133">Transmembrane helix</keyword>
<comment type="caution">
    <text evidence="2">The sequence shown here is derived from an EMBL/GenBank/DDBJ whole genome shotgun (WGS) entry which is preliminary data.</text>
</comment>
<feature type="transmembrane region" description="Helical" evidence="1">
    <location>
        <begin position="82"/>
        <end position="101"/>
    </location>
</feature>
<dbReference type="Proteomes" id="UP001596317">
    <property type="component" value="Unassembled WGS sequence"/>
</dbReference>
<evidence type="ECO:0000313" key="3">
    <source>
        <dbReference type="Proteomes" id="UP001596317"/>
    </source>
</evidence>
<protein>
    <recommendedName>
        <fullName evidence="4">MFS transporter</fullName>
    </recommendedName>
</protein>
<dbReference type="EMBL" id="JBHSWB010000003">
    <property type="protein sequence ID" value="MFC6663563.1"/>
    <property type="molecule type" value="Genomic_DNA"/>
</dbReference>
<reference evidence="3" key="1">
    <citation type="journal article" date="2019" name="Int. J. Syst. Evol. Microbiol.">
        <title>The Global Catalogue of Microorganisms (GCM) 10K type strain sequencing project: providing services to taxonomists for standard genome sequencing and annotation.</title>
        <authorList>
            <consortium name="The Broad Institute Genomics Platform"/>
            <consortium name="The Broad Institute Genome Sequencing Center for Infectious Disease"/>
            <person name="Wu L."/>
            <person name="Ma J."/>
        </authorList>
    </citation>
    <scope>NUCLEOTIDE SEQUENCE [LARGE SCALE GENOMIC DNA]</scope>
    <source>
        <strain evidence="3">CCUG 63830</strain>
    </source>
</reference>
<proteinExistence type="predicted"/>
<organism evidence="2 3">
    <name type="scientific">Deinococcus multiflagellatus</name>
    <dbReference type="NCBI Taxonomy" id="1656887"/>
    <lineage>
        <taxon>Bacteria</taxon>
        <taxon>Thermotogati</taxon>
        <taxon>Deinococcota</taxon>
        <taxon>Deinococci</taxon>
        <taxon>Deinococcales</taxon>
        <taxon>Deinococcaceae</taxon>
        <taxon>Deinococcus</taxon>
    </lineage>
</organism>
<name>A0ABW1ZSU8_9DEIO</name>
<feature type="transmembrane region" description="Helical" evidence="1">
    <location>
        <begin position="49"/>
        <end position="70"/>
    </location>
</feature>
<sequence length="111" mass="11265">MAPSSPEATGRWSALAALALAVVLAMAPWFSAAAVLPHLRALWRLTDAEAAGLTLAVQLGFVVGAVLSAALNLADRAAPRRLILAGALFAAGANLGLLWAGGQLRPQACGR</sequence>
<evidence type="ECO:0008006" key="4">
    <source>
        <dbReference type="Google" id="ProtNLM"/>
    </source>
</evidence>
<dbReference type="SUPFAM" id="SSF103473">
    <property type="entry name" value="MFS general substrate transporter"/>
    <property type="match status" value="1"/>
</dbReference>
<evidence type="ECO:0000313" key="2">
    <source>
        <dbReference type="EMBL" id="MFC6663563.1"/>
    </source>
</evidence>
<dbReference type="Gene3D" id="1.20.1250.20">
    <property type="entry name" value="MFS general substrate transporter like domains"/>
    <property type="match status" value="1"/>
</dbReference>
<dbReference type="RefSeq" id="WP_380059290.1">
    <property type="nucleotide sequence ID" value="NZ_JBHSWB010000003.1"/>
</dbReference>
<dbReference type="InterPro" id="IPR036259">
    <property type="entry name" value="MFS_trans_sf"/>
</dbReference>
<evidence type="ECO:0000256" key="1">
    <source>
        <dbReference type="SAM" id="Phobius"/>
    </source>
</evidence>